<evidence type="ECO:0000313" key="2">
    <source>
        <dbReference type="EMBL" id="KAF8703776.1"/>
    </source>
</evidence>
<dbReference type="Proteomes" id="UP000636709">
    <property type="component" value="Unassembled WGS sequence"/>
</dbReference>
<evidence type="ECO:0008006" key="4">
    <source>
        <dbReference type="Google" id="ProtNLM"/>
    </source>
</evidence>
<accession>A0A835BP49</accession>
<dbReference type="OrthoDB" id="678962at2759"/>
<proteinExistence type="predicted"/>
<feature type="chain" id="PRO_5032406437" description="Defensin" evidence="1">
    <location>
        <begin position="28"/>
        <end position="89"/>
    </location>
</feature>
<evidence type="ECO:0000313" key="3">
    <source>
        <dbReference type="Proteomes" id="UP000636709"/>
    </source>
</evidence>
<comment type="caution">
    <text evidence="2">The sequence shown here is derived from an EMBL/GenBank/DDBJ whole genome shotgun (WGS) entry which is preliminary data.</text>
</comment>
<keyword evidence="3" id="KW-1185">Reference proteome</keyword>
<dbReference type="EMBL" id="JACEFO010001777">
    <property type="protein sequence ID" value="KAF8703776.1"/>
    <property type="molecule type" value="Genomic_DNA"/>
</dbReference>
<evidence type="ECO:0000256" key="1">
    <source>
        <dbReference type="SAM" id="SignalP"/>
    </source>
</evidence>
<name>A0A835BP49_9POAL</name>
<sequence>MTRKSMASGFLVLLLLVNAGLAPAVLGSGDCWVDDRVDDVVCTKTDRCRRSCVGHGFEDGRCQWGFPDLLPYCQCRRSDSHTKATGPSD</sequence>
<dbReference type="AlphaFoldDB" id="A0A835BP49"/>
<protein>
    <recommendedName>
        <fullName evidence="4">Defensin</fullName>
    </recommendedName>
</protein>
<feature type="signal peptide" evidence="1">
    <location>
        <begin position="1"/>
        <end position="27"/>
    </location>
</feature>
<gene>
    <name evidence="2" type="ORF">HU200_031868</name>
</gene>
<organism evidence="2 3">
    <name type="scientific">Digitaria exilis</name>
    <dbReference type="NCBI Taxonomy" id="1010633"/>
    <lineage>
        <taxon>Eukaryota</taxon>
        <taxon>Viridiplantae</taxon>
        <taxon>Streptophyta</taxon>
        <taxon>Embryophyta</taxon>
        <taxon>Tracheophyta</taxon>
        <taxon>Spermatophyta</taxon>
        <taxon>Magnoliopsida</taxon>
        <taxon>Liliopsida</taxon>
        <taxon>Poales</taxon>
        <taxon>Poaceae</taxon>
        <taxon>PACMAD clade</taxon>
        <taxon>Panicoideae</taxon>
        <taxon>Panicodae</taxon>
        <taxon>Paniceae</taxon>
        <taxon>Anthephorinae</taxon>
        <taxon>Digitaria</taxon>
    </lineage>
</organism>
<keyword evidence="1" id="KW-0732">Signal</keyword>
<reference evidence="2" key="1">
    <citation type="submission" date="2020-07" db="EMBL/GenBank/DDBJ databases">
        <title>Genome sequence and genetic diversity analysis of an under-domesticated orphan crop, white fonio (Digitaria exilis).</title>
        <authorList>
            <person name="Bennetzen J.L."/>
            <person name="Chen S."/>
            <person name="Ma X."/>
            <person name="Wang X."/>
            <person name="Yssel A.E.J."/>
            <person name="Chaluvadi S.R."/>
            <person name="Johnson M."/>
            <person name="Gangashetty P."/>
            <person name="Hamidou F."/>
            <person name="Sanogo M.D."/>
            <person name="Zwaenepoel A."/>
            <person name="Wallace J."/>
            <person name="Van De Peer Y."/>
            <person name="Van Deynze A."/>
        </authorList>
    </citation>
    <scope>NUCLEOTIDE SEQUENCE</scope>
    <source>
        <tissue evidence="2">Leaves</tissue>
    </source>
</reference>